<evidence type="ECO:0000256" key="3">
    <source>
        <dbReference type="ARBA" id="ARBA00022723"/>
    </source>
</evidence>
<dbReference type="InterPro" id="IPR004613">
    <property type="entry name" value="RNase_J"/>
</dbReference>
<protein>
    <submittedName>
        <fullName evidence="10">Ribonuclease J (Endonuclease and 5' exonuclease)</fullName>
    </submittedName>
</protein>
<accession>A0A3B1D4E3</accession>
<dbReference type="GO" id="GO:0004534">
    <property type="term" value="F:5'-3' RNA exonuclease activity"/>
    <property type="evidence" value="ECO:0007669"/>
    <property type="project" value="InterPro"/>
</dbReference>
<evidence type="ECO:0000256" key="1">
    <source>
        <dbReference type="ARBA" id="ARBA00022490"/>
    </source>
</evidence>
<dbReference type="Gene3D" id="3.10.20.580">
    <property type="match status" value="1"/>
</dbReference>
<name>A0A3B1D4E3_9ZZZZ</name>
<dbReference type="PANTHER" id="PTHR43694:SF1">
    <property type="entry name" value="RIBONUCLEASE J"/>
    <property type="match status" value="1"/>
</dbReference>
<dbReference type="AlphaFoldDB" id="A0A3B1D4E3"/>
<dbReference type="Pfam" id="PF22505">
    <property type="entry name" value="RNase_J_b_CASP"/>
    <property type="match status" value="1"/>
</dbReference>
<dbReference type="PROSITE" id="PS01292">
    <property type="entry name" value="UPF0036"/>
    <property type="match status" value="1"/>
</dbReference>
<dbReference type="InterPro" id="IPR042173">
    <property type="entry name" value="RNase_J_2"/>
</dbReference>
<evidence type="ECO:0000256" key="8">
    <source>
        <dbReference type="ARBA" id="ARBA00022884"/>
    </source>
</evidence>
<dbReference type="InterPro" id="IPR041636">
    <property type="entry name" value="RNase_J_C"/>
</dbReference>
<dbReference type="InterPro" id="IPR011108">
    <property type="entry name" value="RMMBL"/>
</dbReference>
<evidence type="ECO:0000313" key="10">
    <source>
        <dbReference type="EMBL" id="VAX29870.1"/>
    </source>
</evidence>
<keyword evidence="8" id="KW-0694">RNA-binding</keyword>
<evidence type="ECO:0000259" key="9">
    <source>
        <dbReference type="SMART" id="SM00849"/>
    </source>
</evidence>
<keyword evidence="6" id="KW-0862">Zinc</keyword>
<dbReference type="Pfam" id="PF17770">
    <property type="entry name" value="RNase_J_C"/>
    <property type="match status" value="1"/>
</dbReference>
<evidence type="ECO:0000256" key="7">
    <source>
        <dbReference type="ARBA" id="ARBA00022839"/>
    </source>
</evidence>
<dbReference type="Gene3D" id="3.60.15.10">
    <property type="entry name" value="Ribonuclease Z/Hydroxyacylglutathione hydrolase-like"/>
    <property type="match status" value="1"/>
</dbReference>
<evidence type="ECO:0000256" key="4">
    <source>
        <dbReference type="ARBA" id="ARBA00022759"/>
    </source>
</evidence>
<dbReference type="CDD" id="cd07714">
    <property type="entry name" value="RNaseJ_MBL-fold"/>
    <property type="match status" value="1"/>
</dbReference>
<evidence type="ECO:0000256" key="5">
    <source>
        <dbReference type="ARBA" id="ARBA00022801"/>
    </source>
</evidence>
<reference evidence="10" key="1">
    <citation type="submission" date="2018-06" db="EMBL/GenBank/DDBJ databases">
        <authorList>
            <person name="Zhirakovskaya E."/>
        </authorList>
    </citation>
    <scope>NUCLEOTIDE SEQUENCE</scope>
</reference>
<keyword evidence="4 10" id="KW-0255">Endonuclease</keyword>
<dbReference type="GO" id="GO:0006396">
    <property type="term" value="P:RNA processing"/>
    <property type="evidence" value="ECO:0007669"/>
    <property type="project" value="InterPro"/>
</dbReference>
<dbReference type="InterPro" id="IPR055132">
    <property type="entry name" value="RNase_J_b_CASP"/>
</dbReference>
<dbReference type="PANTHER" id="PTHR43694">
    <property type="entry name" value="RIBONUCLEASE J"/>
    <property type="match status" value="1"/>
</dbReference>
<dbReference type="GO" id="GO:0008270">
    <property type="term" value="F:zinc ion binding"/>
    <property type="evidence" value="ECO:0007669"/>
    <property type="project" value="InterPro"/>
</dbReference>
<dbReference type="PIRSF" id="PIRSF004803">
    <property type="entry name" value="RnjA"/>
    <property type="match status" value="1"/>
</dbReference>
<keyword evidence="7 10" id="KW-0269">Exonuclease</keyword>
<dbReference type="InterPro" id="IPR001279">
    <property type="entry name" value="Metallo-B-lactamas"/>
</dbReference>
<dbReference type="Pfam" id="PF00753">
    <property type="entry name" value="Lactamase_B"/>
    <property type="match status" value="1"/>
</dbReference>
<dbReference type="InterPro" id="IPR030854">
    <property type="entry name" value="RNase_J_bac"/>
</dbReference>
<dbReference type="InterPro" id="IPR001587">
    <property type="entry name" value="RNase_J_CS"/>
</dbReference>
<keyword evidence="2" id="KW-0540">Nuclease</keyword>
<keyword evidence="1" id="KW-0963">Cytoplasm</keyword>
<dbReference type="GO" id="GO:0003723">
    <property type="term" value="F:RNA binding"/>
    <property type="evidence" value="ECO:0007669"/>
    <property type="project" value="UniProtKB-KW"/>
</dbReference>
<dbReference type="NCBIfam" id="TIGR00649">
    <property type="entry name" value="MG423"/>
    <property type="match status" value="1"/>
</dbReference>
<keyword evidence="5" id="KW-0378">Hydrolase</keyword>
<keyword evidence="3" id="KW-0479">Metal-binding</keyword>
<dbReference type="SMART" id="SM00849">
    <property type="entry name" value="Lactamase_B"/>
    <property type="match status" value="1"/>
</dbReference>
<feature type="domain" description="Metallo-beta-lactamase" evidence="9">
    <location>
        <begin position="18"/>
        <end position="213"/>
    </location>
</feature>
<evidence type="ECO:0000256" key="2">
    <source>
        <dbReference type="ARBA" id="ARBA00022722"/>
    </source>
</evidence>
<dbReference type="InterPro" id="IPR036866">
    <property type="entry name" value="RibonucZ/Hydroxyglut_hydro"/>
</dbReference>
<evidence type="ECO:0000256" key="6">
    <source>
        <dbReference type="ARBA" id="ARBA00022833"/>
    </source>
</evidence>
<dbReference type="HAMAP" id="MF_01491">
    <property type="entry name" value="RNase_J_bact"/>
    <property type="match status" value="1"/>
</dbReference>
<organism evidence="10">
    <name type="scientific">hydrothermal vent metagenome</name>
    <dbReference type="NCBI Taxonomy" id="652676"/>
    <lineage>
        <taxon>unclassified sequences</taxon>
        <taxon>metagenomes</taxon>
        <taxon>ecological metagenomes</taxon>
    </lineage>
</organism>
<dbReference type="GO" id="GO:0004521">
    <property type="term" value="F:RNA endonuclease activity"/>
    <property type="evidence" value="ECO:0007669"/>
    <property type="project" value="InterPro"/>
</dbReference>
<dbReference type="SUPFAM" id="SSF56281">
    <property type="entry name" value="Metallo-hydrolase/oxidoreductase"/>
    <property type="match status" value="1"/>
</dbReference>
<sequence length="551" mass="61209">MSEPLYIIPLGGVEEVGGLNMTVLQYGDDLIVVDAGLMFPEDEMLGIDFVIPDLTYLIENREKVRAVLITHGHEDHTGALPFLIRELGGSVPVYGTPLTLGLLKEKLSEHKVSTPLHTVKPRDTVKLGVFTVEFIRVTHSIVDGVGLGIHTPYGLIVHTGDFKIDPTPVDGELLDFYKFSEFGDSGTLLLMSDSTNAEKGGFTYSEKEVRRAFEDIFSAAPGRLIIATFASNIHRIQQVIDVAVKHGRKIAICGKSMVSNAQIALDLGYLTLPAKTWLNLDEIRKLPDREVAVITTGSQGEPMSVLSRIATGEHKTIKIKPDDTVVLSAKVIPGNERSIGKIINHLFRRGANVIYEKVSEVHVSGHASKEELKLMLNLVRPRYFMPVHGEYRHLIYHSKLAEKLNIPTENIFIMQDGNVLEINSEGVRKNGKVHSGRIFIDGKGDIKDIVLRDRWRLAHDGIVLVIISMEKPSGHITSGPDIISRGFVFEEASTDVISEARRVVAETITGLDPEVLQDLTLLKARIRNTLKKHIYKTMNRRPMIVPIIFEV</sequence>
<dbReference type="Pfam" id="PF07521">
    <property type="entry name" value="RMMBL"/>
    <property type="match status" value="1"/>
</dbReference>
<gene>
    <name evidence="10" type="ORF">MNBD_NITROSPIRAE02-1555</name>
</gene>
<proteinExistence type="inferred from homology"/>
<dbReference type="EMBL" id="UOGH01000135">
    <property type="protein sequence ID" value="VAX29870.1"/>
    <property type="molecule type" value="Genomic_DNA"/>
</dbReference>
<dbReference type="Gene3D" id="3.40.50.10710">
    <property type="entry name" value="Metallo-hydrolase/oxidoreductase"/>
    <property type="match status" value="1"/>
</dbReference>